<proteinExistence type="predicted"/>
<dbReference type="Proteomes" id="UP001621418">
    <property type="component" value="Chromosome"/>
</dbReference>
<reference evidence="1 2" key="1">
    <citation type="submission" date="2022-10" db="EMBL/GenBank/DDBJ databases">
        <title>The complete genomes of actinobacterial strains from the NBC collection.</title>
        <authorList>
            <person name="Joergensen T.S."/>
            <person name="Alvarez Arevalo M."/>
            <person name="Sterndorff E.B."/>
            <person name="Faurdal D."/>
            <person name="Vuksanovic O."/>
            <person name="Mourched A.-S."/>
            <person name="Charusanti P."/>
            <person name="Shaw S."/>
            <person name="Blin K."/>
            <person name="Weber T."/>
        </authorList>
    </citation>
    <scope>NUCLEOTIDE SEQUENCE [LARGE SCALE GENOMIC DNA]</scope>
    <source>
        <strain evidence="1 2">NBC_01413</strain>
    </source>
</reference>
<dbReference type="RefSeq" id="WP_056812055.1">
    <property type="nucleotide sequence ID" value="NZ_CP108014.1"/>
</dbReference>
<evidence type="ECO:0000313" key="2">
    <source>
        <dbReference type="Proteomes" id="UP001621418"/>
    </source>
</evidence>
<evidence type="ECO:0000313" key="1">
    <source>
        <dbReference type="EMBL" id="WTY35547.1"/>
    </source>
</evidence>
<name>A0ABZ1N6D9_9NOCA</name>
<protein>
    <submittedName>
        <fullName evidence="1">Uncharacterized protein</fullName>
    </submittedName>
</protein>
<dbReference type="GeneID" id="91378465"/>
<organism evidence="1 2">
    <name type="scientific">Nocardia salmonicida</name>
    <dbReference type="NCBI Taxonomy" id="53431"/>
    <lineage>
        <taxon>Bacteria</taxon>
        <taxon>Bacillati</taxon>
        <taxon>Actinomycetota</taxon>
        <taxon>Actinomycetes</taxon>
        <taxon>Mycobacteriales</taxon>
        <taxon>Nocardiaceae</taxon>
        <taxon>Nocardia</taxon>
    </lineage>
</organism>
<accession>A0ABZ1N6D9</accession>
<keyword evidence="2" id="KW-1185">Reference proteome</keyword>
<dbReference type="EMBL" id="CP109527">
    <property type="protein sequence ID" value="WTY35547.1"/>
    <property type="molecule type" value="Genomic_DNA"/>
</dbReference>
<gene>
    <name evidence="1" type="ORF">OG308_30470</name>
</gene>
<sequence>MNLSQLSSAIEAAVAQHLNELGKAVGLLPLTWFVAPSVTSDDSMEAVLSVEGQAGSHLSQHPGRVVDQWANVLGLRRVFSPTPGVHAVEGLLEPQPGEYRFEIRIWGVVDPAVLHAQRDWGRWQG</sequence>